<dbReference type="EMBL" id="CP001034">
    <property type="protein sequence ID" value="ACB85029.1"/>
    <property type="molecule type" value="Genomic_DNA"/>
</dbReference>
<dbReference type="RefSeq" id="WP_012447903.1">
    <property type="nucleotide sequence ID" value="NC_010718.1"/>
</dbReference>
<dbReference type="InterPro" id="IPR038763">
    <property type="entry name" value="DHH_sf"/>
</dbReference>
<dbReference type="Gene3D" id="3.10.310.30">
    <property type="match status" value="1"/>
</dbReference>
<sequence length="326" mass="37040">MYESINQLNEVIKTNNKFIITCHENPDGDALGASNALAFILQSLNKDTLVIYPEDIPKQYQFLDRPEKWAILNEDYMDGEQKITGDVVITLDSSSVDRVERVVNRVNHNVLVNIDHHQTNTLYGDLNLVDSQSSSTCEFLLEILNFFQQKLNLSIAKNLYTGIFTDTGSFNYENVSQTTFDAAKQLISYGVKPYEISREIHEKMSLNLFHFMREVLNDLKLTRDQKIGWIVCSRRLISKYDILDSELEGLINHVRVLEPVEFAVIFKETREGLTKVGFRSKTKDVSRVASELGGGGHARAAGCLLEMDPNKSVELVISKLKTELEL</sequence>
<name>B2A399_NATTJ</name>
<dbReference type="eggNOG" id="COG0618">
    <property type="taxonomic scope" value="Bacteria"/>
</dbReference>
<gene>
    <name evidence="3" type="ordered locus">Nther_1446</name>
</gene>
<accession>B2A399</accession>
<protein>
    <submittedName>
        <fullName evidence="3">Phosphoesterase RecJ domain protein</fullName>
    </submittedName>
</protein>
<dbReference type="InParanoid" id="B2A399"/>
<dbReference type="PANTHER" id="PTHR47618">
    <property type="entry name" value="BIFUNCTIONAL OLIGORIBONUCLEASE AND PAP PHOSPHATASE NRNA"/>
    <property type="match status" value="1"/>
</dbReference>
<dbReference type="Gene3D" id="3.90.1640.10">
    <property type="entry name" value="inorganic pyrophosphatase (n-terminal core)"/>
    <property type="match status" value="1"/>
</dbReference>
<evidence type="ECO:0000313" key="3">
    <source>
        <dbReference type="EMBL" id="ACB85029.1"/>
    </source>
</evidence>
<dbReference type="KEGG" id="nth:Nther_1446"/>
<evidence type="ECO:0000259" key="2">
    <source>
        <dbReference type="Pfam" id="PF02272"/>
    </source>
</evidence>
<feature type="domain" description="DHHA1" evidence="2">
    <location>
        <begin position="243"/>
        <end position="307"/>
    </location>
</feature>
<reference evidence="3 4" key="1">
    <citation type="submission" date="2008-04" db="EMBL/GenBank/DDBJ databases">
        <title>Complete sequence of chromosome of Natranaerobius thermophilus JW/NM-WN-LF.</title>
        <authorList>
            <consortium name="US DOE Joint Genome Institute"/>
            <person name="Copeland A."/>
            <person name="Lucas S."/>
            <person name="Lapidus A."/>
            <person name="Glavina del Rio T."/>
            <person name="Dalin E."/>
            <person name="Tice H."/>
            <person name="Bruce D."/>
            <person name="Goodwin L."/>
            <person name="Pitluck S."/>
            <person name="Chertkov O."/>
            <person name="Brettin T."/>
            <person name="Detter J.C."/>
            <person name="Han C."/>
            <person name="Kuske C.R."/>
            <person name="Schmutz J."/>
            <person name="Larimer F."/>
            <person name="Land M."/>
            <person name="Hauser L."/>
            <person name="Kyrpides N."/>
            <person name="Lykidis A."/>
            <person name="Mesbah N.M."/>
            <person name="Wiegel J."/>
        </authorList>
    </citation>
    <scope>NUCLEOTIDE SEQUENCE [LARGE SCALE GENOMIC DNA]</scope>
    <source>
        <strain evidence="4">ATCC BAA-1301 / DSM 18059 / JW/NM-WN-LF</strain>
    </source>
</reference>
<organism evidence="3 4">
    <name type="scientific">Natranaerobius thermophilus (strain ATCC BAA-1301 / DSM 18059 / JW/NM-WN-LF)</name>
    <dbReference type="NCBI Taxonomy" id="457570"/>
    <lineage>
        <taxon>Bacteria</taxon>
        <taxon>Bacillati</taxon>
        <taxon>Bacillota</taxon>
        <taxon>Clostridia</taxon>
        <taxon>Natranaerobiales</taxon>
        <taxon>Natranaerobiaceae</taxon>
        <taxon>Natranaerobius</taxon>
    </lineage>
</organism>
<keyword evidence="4" id="KW-1185">Reference proteome</keyword>
<dbReference type="GO" id="GO:0003676">
    <property type="term" value="F:nucleic acid binding"/>
    <property type="evidence" value="ECO:0007669"/>
    <property type="project" value="InterPro"/>
</dbReference>
<dbReference type="InterPro" id="IPR051319">
    <property type="entry name" value="Oligoribo/pAp-PDE_c-di-AMP_PDE"/>
</dbReference>
<dbReference type="OrthoDB" id="9803668at2"/>
<dbReference type="STRING" id="457570.Nther_1446"/>
<proteinExistence type="predicted"/>
<reference evidence="3 4" key="2">
    <citation type="journal article" date="2011" name="J. Bacteriol.">
        <title>Complete genome sequence of the anaerobic, halophilic alkalithermophile Natranaerobius thermophilus JW/NM-WN-LF.</title>
        <authorList>
            <person name="Zhao B."/>
            <person name="Mesbah N.M."/>
            <person name="Dalin E."/>
            <person name="Goodwin L."/>
            <person name="Nolan M."/>
            <person name="Pitluck S."/>
            <person name="Chertkov O."/>
            <person name="Brettin T.S."/>
            <person name="Han J."/>
            <person name="Larimer F.W."/>
            <person name="Land M.L."/>
            <person name="Hauser L."/>
            <person name="Kyrpides N."/>
            <person name="Wiegel J."/>
        </authorList>
    </citation>
    <scope>NUCLEOTIDE SEQUENCE [LARGE SCALE GENOMIC DNA]</scope>
    <source>
        <strain evidence="4">ATCC BAA-1301 / DSM 18059 / JW/NM-WN-LF</strain>
    </source>
</reference>
<dbReference type="Pfam" id="PF02272">
    <property type="entry name" value="DHHA1"/>
    <property type="match status" value="1"/>
</dbReference>
<dbReference type="FunCoup" id="B2A399">
    <property type="interactions" value="85"/>
</dbReference>
<dbReference type="InterPro" id="IPR003156">
    <property type="entry name" value="DHHA1_dom"/>
</dbReference>
<dbReference type="Proteomes" id="UP000001683">
    <property type="component" value="Chromosome"/>
</dbReference>
<evidence type="ECO:0000313" key="4">
    <source>
        <dbReference type="Proteomes" id="UP000001683"/>
    </source>
</evidence>
<dbReference type="HOGENOM" id="CLU_039720_0_0_9"/>
<dbReference type="Pfam" id="PF01368">
    <property type="entry name" value="DHH"/>
    <property type="match status" value="1"/>
</dbReference>
<dbReference type="AlphaFoldDB" id="B2A399"/>
<feature type="domain" description="DDH" evidence="1">
    <location>
        <begin position="17"/>
        <end position="163"/>
    </location>
</feature>
<dbReference type="SUPFAM" id="SSF64182">
    <property type="entry name" value="DHH phosphoesterases"/>
    <property type="match status" value="1"/>
</dbReference>
<dbReference type="PANTHER" id="PTHR47618:SF1">
    <property type="entry name" value="BIFUNCTIONAL OLIGORIBONUCLEASE AND PAP PHOSPHATASE NRNA"/>
    <property type="match status" value="1"/>
</dbReference>
<dbReference type="InterPro" id="IPR001667">
    <property type="entry name" value="DDH_dom"/>
</dbReference>
<evidence type="ECO:0000259" key="1">
    <source>
        <dbReference type="Pfam" id="PF01368"/>
    </source>
</evidence>